<dbReference type="SUPFAM" id="SSF158791">
    <property type="entry name" value="MgtE N-terminal domain-like"/>
    <property type="match status" value="1"/>
</dbReference>
<keyword evidence="1" id="KW-0175">Coiled coil</keyword>
<sequence length="198" mass="21197">MMFSARSGPSRQSRGGPLFFIAVLMIGSALLRLGLQAGPALARELAAPPSDAQPGQTRETTEHARLNKVLQELLKRDEALKRQETEMQDRLKALEIADQAIESRLLALAEAEESLRATMAMAEVAAENDLARLTDVYAKMKPKEAAALLEEMDPGFAAGFLARMPPETAAGIMAGLSPQAAYTISVVLAGRNAAAPRE</sequence>
<dbReference type="Proteomes" id="UP000053791">
    <property type="component" value="Unassembled WGS sequence"/>
</dbReference>
<evidence type="ECO:0000259" key="2">
    <source>
        <dbReference type="Pfam" id="PF03448"/>
    </source>
</evidence>
<dbReference type="Gene3D" id="1.10.220.30">
    <property type="match status" value="1"/>
</dbReference>
<evidence type="ECO:0000256" key="1">
    <source>
        <dbReference type="SAM" id="Coils"/>
    </source>
</evidence>
<evidence type="ECO:0000313" key="4">
    <source>
        <dbReference type="Proteomes" id="UP000053791"/>
    </source>
</evidence>
<gene>
    <name evidence="3" type="ORF">AVO45_11930</name>
</gene>
<dbReference type="Pfam" id="PF03448">
    <property type="entry name" value="MgtE_N"/>
    <property type="match status" value="1"/>
</dbReference>
<comment type="caution">
    <text evidence="3">The sequence shown here is derived from an EMBL/GenBank/DDBJ whole genome shotgun (WGS) entry which is preliminary data.</text>
</comment>
<feature type="domain" description="Magnesium transporter MgtE intracellular" evidence="2">
    <location>
        <begin position="121"/>
        <end position="185"/>
    </location>
</feature>
<dbReference type="EMBL" id="LQBQ01000035">
    <property type="protein sequence ID" value="KUJ76492.1"/>
    <property type="molecule type" value="Genomic_DNA"/>
</dbReference>
<proteinExistence type="predicted"/>
<feature type="coiled-coil region" evidence="1">
    <location>
        <begin position="63"/>
        <end position="90"/>
    </location>
</feature>
<protein>
    <recommendedName>
        <fullName evidence="2">Magnesium transporter MgtE intracellular domain-containing protein</fullName>
    </recommendedName>
</protein>
<evidence type="ECO:0000313" key="3">
    <source>
        <dbReference type="EMBL" id="KUJ76492.1"/>
    </source>
</evidence>
<dbReference type="STRING" id="1685379.AVO45_11930"/>
<keyword evidence="4" id="KW-1185">Reference proteome</keyword>
<dbReference type="RefSeq" id="WP_068348387.1">
    <property type="nucleotide sequence ID" value="NZ_LQBQ01000035.1"/>
</dbReference>
<name>A0A0X3TL34_9RHOB</name>
<dbReference type="AlphaFoldDB" id="A0A0X3TL34"/>
<reference evidence="4" key="1">
    <citation type="submission" date="2015-12" db="EMBL/GenBank/DDBJ databases">
        <authorList>
            <person name="Zhang G."/>
            <person name="Stingl U."/>
        </authorList>
    </citation>
    <scope>NUCLEOTIDE SEQUENCE [LARGE SCALE GENOMIC DNA]</scope>
    <source>
        <strain evidence="4">ZGT118</strain>
    </source>
</reference>
<dbReference type="InterPro" id="IPR006668">
    <property type="entry name" value="Mg_transptr_MgtE_intracell_dom"/>
</dbReference>
<accession>A0A0X3TL34</accession>
<organism evidence="3 4">
    <name type="scientific">Ruegeria marisrubri</name>
    <dbReference type="NCBI Taxonomy" id="1685379"/>
    <lineage>
        <taxon>Bacteria</taxon>
        <taxon>Pseudomonadati</taxon>
        <taxon>Pseudomonadota</taxon>
        <taxon>Alphaproteobacteria</taxon>
        <taxon>Rhodobacterales</taxon>
        <taxon>Roseobacteraceae</taxon>
        <taxon>Ruegeria</taxon>
    </lineage>
</organism>